<comment type="caution">
    <text evidence="2">The sequence shown here is derived from an EMBL/GenBank/DDBJ whole genome shotgun (WGS) entry which is preliminary data.</text>
</comment>
<dbReference type="EMBL" id="CAJOBB010015895">
    <property type="protein sequence ID" value="CAF4322050.1"/>
    <property type="molecule type" value="Genomic_DNA"/>
</dbReference>
<evidence type="ECO:0000313" key="2">
    <source>
        <dbReference type="EMBL" id="CAF4322050.1"/>
    </source>
</evidence>
<dbReference type="AlphaFoldDB" id="A0A820JHX7"/>
<name>A0A820JHX7_9BILA</name>
<dbReference type="GO" id="GO:0016705">
    <property type="term" value="F:oxidoreductase activity, acting on paired donors, with incorporation or reduction of molecular oxygen"/>
    <property type="evidence" value="ECO:0007669"/>
    <property type="project" value="InterPro"/>
</dbReference>
<organism evidence="2 3">
    <name type="scientific">Adineta steineri</name>
    <dbReference type="NCBI Taxonomy" id="433720"/>
    <lineage>
        <taxon>Eukaryota</taxon>
        <taxon>Metazoa</taxon>
        <taxon>Spiralia</taxon>
        <taxon>Gnathifera</taxon>
        <taxon>Rotifera</taxon>
        <taxon>Eurotatoria</taxon>
        <taxon>Bdelloidea</taxon>
        <taxon>Adinetida</taxon>
        <taxon>Adinetidae</taxon>
        <taxon>Adineta</taxon>
    </lineage>
</organism>
<dbReference type="GO" id="GO:0005506">
    <property type="term" value="F:iron ion binding"/>
    <property type="evidence" value="ECO:0007669"/>
    <property type="project" value="InterPro"/>
</dbReference>
<accession>A0A820JHX7</accession>
<proteinExistence type="inferred from homology"/>
<protein>
    <recommendedName>
        <fullName evidence="4">Cytochrome P450</fullName>
    </recommendedName>
</protein>
<dbReference type="GO" id="GO:0020037">
    <property type="term" value="F:heme binding"/>
    <property type="evidence" value="ECO:0007669"/>
    <property type="project" value="InterPro"/>
</dbReference>
<evidence type="ECO:0008006" key="4">
    <source>
        <dbReference type="Google" id="ProtNLM"/>
    </source>
</evidence>
<dbReference type="GO" id="GO:0004497">
    <property type="term" value="F:monooxygenase activity"/>
    <property type="evidence" value="ECO:0007669"/>
    <property type="project" value="InterPro"/>
</dbReference>
<gene>
    <name evidence="2" type="ORF">KXQ929_LOCUS46680</name>
</gene>
<dbReference type="InterPro" id="IPR001128">
    <property type="entry name" value="Cyt_P450"/>
</dbReference>
<evidence type="ECO:0000256" key="1">
    <source>
        <dbReference type="ARBA" id="ARBA00010617"/>
    </source>
</evidence>
<comment type="similarity">
    <text evidence="1">Belongs to the cytochrome P450 family.</text>
</comment>
<dbReference type="Pfam" id="PF00067">
    <property type="entry name" value="p450"/>
    <property type="match status" value="1"/>
</dbReference>
<dbReference type="Proteomes" id="UP000663868">
    <property type="component" value="Unassembled WGS sequence"/>
</dbReference>
<reference evidence="2" key="1">
    <citation type="submission" date="2021-02" db="EMBL/GenBank/DDBJ databases">
        <authorList>
            <person name="Nowell W R."/>
        </authorList>
    </citation>
    <scope>NUCLEOTIDE SEQUENCE</scope>
</reference>
<evidence type="ECO:0000313" key="3">
    <source>
        <dbReference type="Proteomes" id="UP000663868"/>
    </source>
</evidence>
<dbReference type="SUPFAM" id="SSF48264">
    <property type="entry name" value="Cytochrome P450"/>
    <property type="match status" value="1"/>
</dbReference>
<dbReference type="InterPro" id="IPR036396">
    <property type="entry name" value="Cyt_P450_sf"/>
</dbReference>
<sequence>MTRDCNTSTNIYDPINCVGMRFALMELKMCLAQLLRQFIVLPGNRIKQGFKHDETLVIRPNGICIKLEKR</sequence>
<dbReference type="Gene3D" id="1.10.630.10">
    <property type="entry name" value="Cytochrome P450"/>
    <property type="match status" value="1"/>
</dbReference>